<gene>
    <name evidence="4" type="ORF">AN277_0205035</name>
</gene>
<organism evidence="4 5">
    <name type="scientific">Rothia kristinae</name>
    <dbReference type="NCBI Taxonomy" id="37923"/>
    <lineage>
        <taxon>Bacteria</taxon>
        <taxon>Bacillati</taxon>
        <taxon>Actinomycetota</taxon>
        <taxon>Actinomycetes</taxon>
        <taxon>Micrococcales</taxon>
        <taxon>Micrococcaceae</taxon>
        <taxon>Rothia</taxon>
    </lineage>
</organism>
<dbReference type="Proteomes" id="UP000053171">
    <property type="component" value="Unassembled WGS sequence"/>
</dbReference>
<feature type="transmembrane region" description="Helical" evidence="2">
    <location>
        <begin position="555"/>
        <end position="573"/>
    </location>
</feature>
<feature type="region of interest" description="Disordered" evidence="1">
    <location>
        <begin position="268"/>
        <end position="325"/>
    </location>
</feature>
<accession>A0A199NTY2</accession>
<keyword evidence="2" id="KW-0472">Membrane</keyword>
<feature type="compositionally biased region" description="Low complexity" evidence="1">
    <location>
        <begin position="277"/>
        <end position="298"/>
    </location>
</feature>
<feature type="domain" description="Htaa" evidence="3">
    <location>
        <begin position="359"/>
        <end position="512"/>
    </location>
</feature>
<feature type="compositionally biased region" description="Low complexity" evidence="1">
    <location>
        <begin position="23"/>
        <end position="61"/>
    </location>
</feature>
<feature type="compositionally biased region" description="Basic and acidic residues" evidence="1">
    <location>
        <begin position="82"/>
        <end position="93"/>
    </location>
</feature>
<keyword evidence="2" id="KW-1133">Transmembrane helix</keyword>
<proteinExistence type="predicted"/>
<evidence type="ECO:0000259" key="3">
    <source>
        <dbReference type="Pfam" id="PF04213"/>
    </source>
</evidence>
<feature type="compositionally biased region" description="Polar residues" evidence="1">
    <location>
        <begin position="62"/>
        <end position="80"/>
    </location>
</feature>
<feature type="domain" description="Htaa" evidence="3">
    <location>
        <begin position="95"/>
        <end position="257"/>
    </location>
</feature>
<reference evidence="4" key="1">
    <citation type="submission" date="2016-06" db="EMBL/GenBank/DDBJ databases">
        <title>Identification of putative biosynthetic pathways for the production of bioactive secondary metabolites by the marine actinomycete Kocuria kristinae RUTW2-3.</title>
        <authorList>
            <person name="Waterworth S.C."/>
            <person name="Walmsley T.A."/>
            <person name="Matongo T."/>
            <person name="Davies-Coleman M.T."/>
            <person name="Dorrington R.A."/>
        </authorList>
    </citation>
    <scope>NUCLEOTIDE SEQUENCE [LARGE SCALE GENOMIC DNA]</scope>
    <source>
        <strain evidence="4">RUTW2-3</strain>
    </source>
</reference>
<evidence type="ECO:0000256" key="1">
    <source>
        <dbReference type="SAM" id="MobiDB-lite"/>
    </source>
</evidence>
<feature type="compositionally biased region" description="Gly residues" evidence="1">
    <location>
        <begin position="299"/>
        <end position="319"/>
    </location>
</feature>
<name>A0A199NTY2_9MICC</name>
<sequence length="582" mass="59844">MFGQTFYDAGQELDSLSFTADYAAAQEPSAQPSEQPQPTRTSTPAPSSSPKPSTAAPRSTAESSENPAAQPTRDSGQGTAQEGKKTETTKRTVDSGSMSWGVKESFRKYIKSPIARASWTVSGVQDRNGIFTYDNASGYYDPATRTGQIDYPGTLHFTGHKGLLDLTIANARLQIRDGQGTLVADVDSRELNDDYKTPGKMISYKSVALAQVDLSGATLTGDVISAQDARTTPTSKGADAFAGFYEAGQELDPLSFTARLGAAVQNPDEATLDEADTSAGSGKTASASTDDAAQTGSSNGSGTGSGSGAQSGTSAGGAGAVSTDPGQAELQCVPVTVTETATPAAASGASSAQGTVSAATMDWGLKTSFRNYISGGIAKGKWDLTDVSYANGKYSWSGGTGTFKDGSGSLKFPGTLHFTGHKGILDTKLSDFHLEIDGSHGKLYATISSNDMEGKNKDYGDVVFANVDLSGIQADGGSVSVSDAKTTLTQTGADAFANFYEAGQELDPLSFSASLTGDAAAPAADASPQVTTRVEYQGPGCENLAETGAQRPQQLAAVGLAVLAVGAAAVVIARRRVNGRQR</sequence>
<dbReference type="Pfam" id="PF04213">
    <property type="entry name" value="HtaA"/>
    <property type="match status" value="2"/>
</dbReference>
<evidence type="ECO:0000313" key="5">
    <source>
        <dbReference type="Proteomes" id="UP000053171"/>
    </source>
</evidence>
<evidence type="ECO:0000256" key="2">
    <source>
        <dbReference type="SAM" id="Phobius"/>
    </source>
</evidence>
<evidence type="ECO:0000313" key="4">
    <source>
        <dbReference type="EMBL" id="OAX52171.1"/>
    </source>
</evidence>
<keyword evidence="5" id="KW-1185">Reference proteome</keyword>
<keyword evidence="2" id="KW-0812">Transmembrane</keyword>
<comment type="caution">
    <text evidence="4">The sequence shown here is derived from an EMBL/GenBank/DDBJ whole genome shotgun (WGS) entry which is preliminary data.</text>
</comment>
<dbReference type="EMBL" id="LJBJ02000007">
    <property type="protein sequence ID" value="OAX52171.1"/>
    <property type="molecule type" value="Genomic_DNA"/>
</dbReference>
<dbReference type="AlphaFoldDB" id="A0A199NTY2"/>
<dbReference type="InterPro" id="IPR007331">
    <property type="entry name" value="Htaa"/>
</dbReference>
<feature type="region of interest" description="Disordered" evidence="1">
    <location>
        <begin position="18"/>
        <end position="96"/>
    </location>
</feature>
<protein>
    <recommendedName>
        <fullName evidence="3">Htaa domain-containing protein</fullName>
    </recommendedName>
</protein>